<evidence type="ECO:0000256" key="3">
    <source>
        <dbReference type="PROSITE-ProRule" id="PRU00267"/>
    </source>
</evidence>
<feature type="domain" description="HMG box" evidence="4">
    <location>
        <begin position="2"/>
        <end position="69"/>
    </location>
</feature>
<feature type="non-terminal residue" evidence="5">
    <location>
        <position position="72"/>
    </location>
</feature>
<accession>A0A6A7C5C4</accession>
<organism evidence="5 6">
    <name type="scientific">Piedraia hortae CBS 480.64</name>
    <dbReference type="NCBI Taxonomy" id="1314780"/>
    <lineage>
        <taxon>Eukaryota</taxon>
        <taxon>Fungi</taxon>
        <taxon>Dikarya</taxon>
        <taxon>Ascomycota</taxon>
        <taxon>Pezizomycotina</taxon>
        <taxon>Dothideomycetes</taxon>
        <taxon>Dothideomycetidae</taxon>
        <taxon>Capnodiales</taxon>
        <taxon>Piedraiaceae</taxon>
        <taxon>Piedraia</taxon>
    </lineage>
</organism>
<dbReference type="PANTHER" id="PTHR45789">
    <property type="entry name" value="FI18025P1"/>
    <property type="match status" value="1"/>
</dbReference>
<dbReference type="SUPFAM" id="SSF47095">
    <property type="entry name" value="HMG-box"/>
    <property type="match status" value="1"/>
</dbReference>
<gene>
    <name evidence="5" type="ORF">K470DRAFT_205821</name>
</gene>
<dbReference type="Proteomes" id="UP000799421">
    <property type="component" value="Unassembled WGS sequence"/>
</dbReference>
<keyword evidence="2 3" id="KW-0539">Nucleus</keyword>
<sequence length="72" mass="8183">HVKRPANAFILFRKAHSQAISRVVGGDNGQISAIAGKMWKEASAEVKDEFYQRAKEEKERHAKLNPGYKYQP</sequence>
<dbReference type="PANTHER" id="PTHR45789:SF2">
    <property type="entry name" value="FI18025P1"/>
    <property type="match status" value="1"/>
</dbReference>
<dbReference type="InterPro" id="IPR036910">
    <property type="entry name" value="HMG_box_dom_sf"/>
</dbReference>
<dbReference type="Gene3D" id="1.10.30.10">
    <property type="entry name" value="High mobility group box domain"/>
    <property type="match status" value="1"/>
</dbReference>
<evidence type="ECO:0000256" key="2">
    <source>
        <dbReference type="ARBA" id="ARBA00023242"/>
    </source>
</evidence>
<keyword evidence="6" id="KW-1185">Reference proteome</keyword>
<feature type="DNA-binding region" description="HMG box" evidence="3">
    <location>
        <begin position="2"/>
        <end position="69"/>
    </location>
</feature>
<dbReference type="GO" id="GO:0005634">
    <property type="term" value="C:nucleus"/>
    <property type="evidence" value="ECO:0007669"/>
    <property type="project" value="UniProtKB-UniRule"/>
</dbReference>
<dbReference type="OrthoDB" id="6247875at2759"/>
<dbReference type="PROSITE" id="PS50118">
    <property type="entry name" value="HMG_BOX_2"/>
    <property type="match status" value="1"/>
</dbReference>
<evidence type="ECO:0000313" key="5">
    <source>
        <dbReference type="EMBL" id="KAF2862640.1"/>
    </source>
</evidence>
<dbReference type="SMART" id="SM00398">
    <property type="entry name" value="HMG"/>
    <property type="match status" value="1"/>
</dbReference>
<keyword evidence="1 3" id="KW-0238">DNA-binding</keyword>
<proteinExistence type="predicted"/>
<feature type="non-terminal residue" evidence="5">
    <location>
        <position position="1"/>
    </location>
</feature>
<evidence type="ECO:0000313" key="6">
    <source>
        <dbReference type="Proteomes" id="UP000799421"/>
    </source>
</evidence>
<name>A0A6A7C5C4_9PEZI</name>
<reference evidence="5" key="1">
    <citation type="journal article" date="2020" name="Stud. Mycol.">
        <title>101 Dothideomycetes genomes: a test case for predicting lifestyles and emergence of pathogens.</title>
        <authorList>
            <person name="Haridas S."/>
            <person name="Albert R."/>
            <person name="Binder M."/>
            <person name="Bloem J."/>
            <person name="Labutti K."/>
            <person name="Salamov A."/>
            <person name="Andreopoulos B."/>
            <person name="Baker S."/>
            <person name="Barry K."/>
            <person name="Bills G."/>
            <person name="Bluhm B."/>
            <person name="Cannon C."/>
            <person name="Castanera R."/>
            <person name="Culley D."/>
            <person name="Daum C."/>
            <person name="Ezra D."/>
            <person name="Gonzalez J."/>
            <person name="Henrissat B."/>
            <person name="Kuo A."/>
            <person name="Liang C."/>
            <person name="Lipzen A."/>
            <person name="Lutzoni F."/>
            <person name="Magnuson J."/>
            <person name="Mondo S."/>
            <person name="Nolan M."/>
            <person name="Ohm R."/>
            <person name="Pangilinan J."/>
            <person name="Park H.-J."/>
            <person name="Ramirez L."/>
            <person name="Alfaro M."/>
            <person name="Sun H."/>
            <person name="Tritt A."/>
            <person name="Yoshinaga Y."/>
            <person name="Zwiers L.-H."/>
            <person name="Turgeon B."/>
            <person name="Goodwin S."/>
            <person name="Spatafora J."/>
            <person name="Crous P."/>
            <person name="Grigoriev I."/>
        </authorList>
    </citation>
    <scope>NUCLEOTIDE SEQUENCE</scope>
    <source>
        <strain evidence="5">CBS 480.64</strain>
    </source>
</reference>
<dbReference type="AlphaFoldDB" id="A0A6A7C5C4"/>
<evidence type="ECO:0000259" key="4">
    <source>
        <dbReference type="PROSITE" id="PS50118"/>
    </source>
</evidence>
<dbReference type="CDD" id="cd01389">
    <property type="entry name" value="HMG-box_ROX1-like"/>
    <property type="match status" value="1"/>
</dbReference>
<dbReference type="GO" id="GO:0000981">
    <property type="term" value="F:DNA-binding transcription factor activity, RNA polymerase II-specific"/>
    <property type="evidence" value="ECO:0007669"/>
    <property type="project" value="TreeGrafter"/>
</dbReference>
<dbReference type="Pfam" id="PF00505">
    <property type="entry name" value="HMG_box"/>
    <property type="match status" value="1"/>
</dbReference>
<dbReference type="InterPro" id="IPR009071">
    <property type="entry name" value="HMG_box_dom"/>
</dbReference>
<dbReference type="EMBL" id="MU005965">
    <property type="protein sequence ID" value="KAF2862640.1"/>
    <property type="molecule type" value="Genomic_DNA"/>
</dbReference>
<protein>
    <submittedName>
        <fullName evidence="5">High mobility group box</fullName>
    </submittedName>
</protein>
<evidence type="ECO:0000256" key="1">
    <source>
        <dbReference type="ARBA" id="ARBA00023125"/>
    </source>
</evidence>
<dbReference type="GO" id="GO:0000978">
    <property type="term" value="F:RNA polymerase II cis-regulatory region sequence-specific DNA binding"/>
    <property type="evidence" value="ECO:0007669"/>
    <property type="project" value="TreeGrafter"/>
</dbReference>
<dbReference type="InterPro" id="IPR051356">
    <property type="entry name" value="SOX/SOX-like_TF"/>
</dbReference>